<feature type="domain" description="GIY-YIG" evidence="1">
    <location>
        <begin position="141"/>
        <end position="219"/>
    </location>
</feature>
<dbReference type="EMBL" id="CM004466">
    <property type="protein sequence ID" value="OCT99996.1"/>
    <property type="molecule type" value="Genomic_DNA"/>
</dbReference>
<dbReference type="PROSITE" id="PS50164">
    <property type="entry name" value="GIY_YIG"/>
    <property type="match status" value="1"/>
</dbReference>
<gene>
    <name evidence="2" type="ORF">XELAEV_18005779mg</name>
</gene>
<reference evidence="3" key="1">
    <citation type="journal article" date="2016" name="Nature">
        <title>Genome evolution in the allotetraploid frog Xenopus laevis.</title>
        <authorList>
            <person name="Session A.M."/>
            <person name="Uno Y."/>
            <person name="Kwon T."/>
            <person name="Chapman J.A."/>
            <person name="Toyoda A."/>
            <person name="Takahashi S."/>
            <person name="Fukui A."/>
            <person name="Hikosaka A."/>
            <person name="Suzuki A."/>
            <person name="Kondo M."/>
            <person name="van Heeringen S.J."/>
            <person name="Quigley I."/>
            <person name="Heinz S."/>
            <person name="Ogino H."/>
            <person name="Ochi H."/>
            <person name="Hellsten U."/>
            <person name="Lyons J.B."/>
            <person name="Simakov O."/>
            <person name="Putnam N."/>
            <person name="Stites J."/>
            <person name="Kuroki Y."/>
            <person name="Tanaka T."/>
            <person name="Michiue T."/>
            <person name="Watanabe M."/>
            <person name="Bogdanovic O."/>
            <person name="Lister R."/>
            <person name="Georgiou G."/>
            <person name="Paranjpe S.S."/>
            <person name="van Kruijsbergen I."/>
            <person name="Shu S."/>
            <person name="Carlson J."/>
            <person name="Kinoshita T."/>
            <person name="Ohta Y."/>
            <person name="Mawaribuchi S."/>
            <person name="Jenkins J."/>
            <person name="Grimwood J."/>
            <person name="Schmutz J."/>
            <person name="Mitros T."/>
            <person name="Mozaffari S.V."/>
            <person name="Suzuki Y."/>
            <person name="Haramoto Y."/>
            <person name="Yamamoto T.S."/>
            <person name="Takagi C."/>
            <person name="Heald R."/>
            <person name="Miller K."/>
            <person name="Haudenschild C."/>
            <person name="Kitzman J."/>
            <person name="Nakayama T."/>
            <person name="Izutsu Y."/>
            <person name="Robert J."/>
            <person name="Fortriede J."/>
            <person name="Burns K."/>
            <person name="Lotay V."/>
            <person name="Karimi K."/>
            <person name="Yasuoka Y."/>
            <person name="Dichmann D.S."/>
            <person name="Flajnik M.F."/>
            <person name="Houston D.W."/>
            <person name="Shendure J."/>
            <person name="DuPasquier L."/>
            <person name="Vize P.D."/>
            <person name="Zorn A.M."/>
            <person name="Ito M."/>
            <person name="Marcotte E.M."/>
            <person name="Wallingford J.B."/>
            <person name="Ito Y."/>
            <person name="Asashima M."/>
            <person name="Ueno N."/>
            <person name="Matsuda Y."/>
            <person name="Veenstra G.J."/>
            <person name="Fujiyama A."/>
            <person name="Harland R.M."/>
            <person name="Taira M."/>
            <person name="Rokhsar D.S."/>
        </authorList>
    </citation>
    <scope>NUCLEOTIDE SEQUENCE [LARGE SCALE GENOMIC DNA]</scope>
    <source>
        <strain evidence="3">J</strain>
    </source>
</reference>
<organism evidence="2 3">
    <name type="scientific">Xenopus laevis</name>
    <name type="common">African clawed frog</name>
    <dbReference type="NCBI Taxonomy" id="8355"/>
    <lineage>
        <taxon>Eukaryota</taxon>
        <taxon>Metazoa</taxon>
        <taxon>Chordata</taxon>
        <taxon>Craniata</taxon>
        <taxon>Vertebrata</taxon>
        <taxon>Euteleostomi</taxon>
        <taxon>Amphibia</taxon>
        <taxon>Batrachia</taxon>
        <taxon>Anura</taxon>
        <taxon>Pipoidea</taxon>
        <taxon>Pipidae</taxon>
        <taxon>Xenopodinae</taxon>
        <taxon>Xenopus</taxon>
        <taxon>Xenopus</taxon>
    </lineage>
</organism>
<dbReference type="PANTHER" id="PTHR21301:SF12">
    <property type="match status" value="1"/>
</dbReference>
<proteinExistence type="predicted"/>
<dbReference type="Proteomes" id="UP000694892">
    <property type="component" value="Chromosome 1L"/>
</dbReference>
<accession>A0A974DZX0</accession>
<dbReference type="InterPro" id="IPR000305">
    <property type="entry name" value="GIY-YIG_endonuc"/>
</dbReference>
<evidence type="ECO:0000313" key="3">
    <source>
        <dbReference type="Proteomes" id="UP000694892"/>
    </source>
</evidence>
<evidence type="ECO:0000313" key="2">
    <source>
        <dbReference type="EMBL" id="OCT99996.1"/>
    </source>
</evidence>
<dbReference type="AlphaFoldDB" id="A0A974DZX0"/>
<dbReference type="Pfam" id="PF01541">
    <property type="entry name" value="GIY-YIG"/>
    <property type="match status" value="1"/>
</dbReference>
<dbReference type="PANTHER" id="PTHR21301">
    <property type="entry name" value="REVERSE TRANSCRIPTASE"/>
    <property type="match status" value="1"/>
</dbReference>
<sequence length="219" mass="25220">MMKIPIFSKKSFSHHSAQPLKCYVKVIRQREGFDTELFSKHTDGNQLLHYTSYHPVHTRDSIPISQFSRVERSGTVATILRKHWGILKSSTLTQSYIGARTQGMFPCLSCTQWCCVHKGTTFEHPITGRKYLLRGFYTCRSKFAVYVLICPCGLLYIGETTLQIKTRISQHRSTIRKGNVRLPVSRHFVEKGHLDTDLKFMVLECVPTPRRGGDRELML</sequence>
<name>A0A974DZX0_XENLA</name>
<protein>
    <recommendedName>
        <fullName evidence="1">GIY-YIG domain-containing protein</fullName>
    </recommendedName>
</protein>
<evidence type="ECO:0000259" key="1">
    <source>
        <dbReference type="PROSITE" id="PS50164"/>
    </source>
</evidence>